<protein>
    <submittedName>
        <fullName evidence="2">Uncharacterized protein</fullName>
    </submittedName>
</protein>
<reference evidence="2" key="1">
    <citation type="submission" date="2014-11" db="EMBL/GenBank/DDBJ databases">
        <authorList>
            <person name="Amaro Gonzalez C."/>
        </authorList>
    </citation>
    <scope>NUCLEOTIDE SEQUENCE</scope>
</reference>
<accession>A0A0E9WZC7</accession>
<keyword evidence="1" id="KW-1133">Transmembrane helix</keyword>
<keyword evidence="1" id="KW-0812">Transmembrane</keyword>
<evidence type="ECO:0000313" key="2">
    <source>
        <dbReference type="EMBL" id="JAH94773.1"/>
    </source>
</evidence>
<organism evidence="2">
    <name type="scientific">Anguilla anguilla</name>
    <name type="common">European freshwater eel</name>
    <name type="synonym">Muraena anguilla</name>
    <dbReference type="NCBI Taxonomy" id="7936"/>
    <lineage>
        <taxon>Eukaryota</taxon>
        <taxon>Metazoa</taxon>
        <taxon>Chordata</taxon>
        <taxon>Craniata</taxon>
        <taxon>Vertebrata</taxon>
        <taxon>Euteleostomi</taxon>
        <taxon>Actinopterygii</taxon>
        <taxon>Neopterygii</taxon>
        <taxon>Teleostei</taxon>
        <taxon>Anguilliformes</taxon>
        <taxon>Anguillidae</taxon>
        <taxon>Anguilla</taxon>
    </lineage>
</organism>
<proteinExistence type="predicted"/>
<keyword evidence="1" id="KW-0472">Membrane</keyword>
<reference evidence="2" key="2">
    <citation type="journal article" date="2015" name="Fish Shellfish Immunol.">
        <title>Early steps in the European eel (Anguilla anguilla)-Vibrio vulnificus interaction in the gills: Role of the RtxA13 toxin.</title>
        <authorList>
            <person name="Callol A."/>
            <person name="Pajuelo D."/>
            <person name="Ebbesson L."/>
            <person name="Teles M."/>
            <person name="MacKenzie S."/>
            <person name="Amaro C."/>
        </authorList>
    </citation>
    <scope>NUCLEOTIDE SEQUENCE</scope>
</reference>
<name>A0A0E9WZC7_ANGAN</name>
<feature type="transmembrane region" description="Helical" evidence="1">
    <location>
        <begin position="20"/>
        <end position="40"/>
    </location>
</feature>
<sequence>MHAALLSFSPHNKSRKWNLLGVLSYLDYFYFFFTTIKCICSGSRRFDPLHILD</sequence>
<evidence type="ECO:0000256" key="1">
    <source>
        <dbReference type="SAM" id="Phobius"/>
    </source>
</evidence>
<dbReference type="AlphaFoldDB" id="A0A0E9WZC7"/>
<dbReference type="EMBL" id="GBXM01013804">
    <property type="protein sequence ID" value="JAH94773.1"/>
    <property type="molecule type" value="Transcribed_RNA"/>
</dbReference>